<dbReference type="AlphaFoldDB" id="A0A084B997"/>
<dbReference type="Proteomes" id="UP000028045">
    <property type="component" value="Unassembled WGS sequence"/>
</dbReference>
<reference evidence="2 3" key="1">
    <citation type="journal article" date="2014" name="BMC Genomics">
        <title>Comparative genome sequencing reveals chemotype-specific gene clusters in the toxigenic black mold Stachybotrys.</title>
        <authorList>
            <person name="Semeiks J."/>
            <person name="Borek D."/>
            <person name="Otwinowski Z."/>
            <person name="Grishin N.V."/>
        </authorList>
    </citation>
    <scope>NUCLEOTIDE SEQUENCE [LARGE SCALE GENOMIC DNA]</scope>
    <source>
        <strain evidence="3">CBS 109288 / IBT 7711</strain>
    </source>
</reference>
<dbReference type="Gene3D" id="3.80.10.10">
    <property type="entry name" value="Ribonuclease Inhibitor"/>
    <property type="match status" value="1"/>
</dbReference>
<dbReference type="EMBL" id="KL647655">
    <property type="protein sequence ID" value="KEY74126.1"/>
    <property type="molecule type" value="Genomic_DNA"/>
</dbReference>
<proteinExistence type="predicted"/>
<evidence type="ECO:0000313" key="3">
    <source>
        <dbReference type="Proteomes" id="UP000028045"/>
    </source>
</evidence>
<dbReference type="InterPro" id="IPR032675">
    <property type="entry name" value="LRR_dom_sf"/>
</dbReference>
<dbReference type="CDD" id="cd09917">
    <property type="entry name" value="F-box_SF"/>
    <property type="match status" value="1"/>
</dbReference>
<evidence type="ECO:0008006" key="4">
    <source>
        <dbReference type="Google" id="ProtNLM"/>
    </source>
</evidence>
<feature type="region of interest" description="Disordered" evidence="1">
    <location>
        <begin position="103"/>
        <end position="129"/>
    </location>
</feature>
<feature type="compositionally biased region" description="Polar residues" evidence="1">
    <location>
        <begin position="112"/>
        <end position="121"/>
    </location>
</feature>
<sequence>MASSFVATQRHTRDMPSGFDSNMHPFDERPTGYFNVAQPIMSSPPPPLQSYASYSSYPMYAGLQSTNTQRPISVGSHPIVLNRPRKLSSTSVATVSTVSSQQSVFSPMQPPSAGSITSVESLGSAPWPRPEMLRRSAMTSTIPRKASKPDEMFGRLPGEVLELILDKLKGSHLDKGNDSCATCWMRDLCNVSLASRKWSRYSQAALYTDIQLIGQDSATHRKKLKMVQGCRMLILRRTLRARPHLAALVRSLKVPTYEGLINGSNPKGSSSPDQYEDLVATLVMACPNLETLAGPLPSYCHSFKKIIHALSTRRHLREMNWVIKPLASDQERRVQAVSQERARLSTPSQLDHVDQAAFFDFHADWSSLTTLSIFCQPGATLAPDQLLKHTILSLPSLQHLHLCNLPRNAFNDNNLVSLPPLQSLSLSHIDGITSNGLSAFATLANSAPLRKLQLRHTPLTSLPALARILSNLGSLEVFSLVQVLPPTMPEADSFTLWMMPYLASASISKLHWDITNHLPDGNPADDILARSIAAGGFPSLRTLRTPNDPEGVFQDLCRPAFRLDLAPDRFRKHSISSSNASSASGSKSPSKHMLKRSSFSLPACANQPQLISPCTDLSSARLAAQARIEKSRQTPRFSINVTEDGALVESFQVAGFIGTVGSPIEYYLRPDDGSSDEKGGLVDVRDLAPDDSAVQVGGRAGCQGRWNMKEGVMADKRENDSWWHTERPRWSKVTV</sequence>
<protein>
    <recommendedName>
        <fullName evidence="4">F-box domain-containing protein</fullName>
    </recommendedName>
</protein>
<dbReference type="OrthoDB" id="3210378at2759"/>
<evidence type="ECO:0000313" key="2">
    <source>
        <dbReference type="EMBL" id="KEY74126.1"/>
    </source>
</evidence>
<dbReference type="HOGENOM" id="CLU_008827_1_0_1"/>
<name>A0A084B997_STACB</name>
<keyword evidence="3" id="KW-1185">Reference proteome</keyword>
<evidence type="ECO:0000256" key="1">
    <source>
        <dbReference type="SAM" id="MobiDB-lite"/>
    </source>
</evidence>
<dbReference type="SUPFAM" id="SSF52047">
    <property type="entry name" value="RNI-like"/>
    <property type="match status" value="1"/>
</dbReference>
<accession>A0A084B997</accession>
<feature type="region of interest" description="Disordered" evidence="1">
    <location>
        <begin position="1"/>
        <end position="22"/>
    </location>
</feature>
<organism evidence="2 3">
    <name type="scientific">Stachybotrys chartarum (strain CBS 109288 / IBT 7711)</name>
    <name type="common">Toxic black mold</name>
    <name type="synonym">Stilbospora chartarum</name>
    <dbReference type="NCBI Taxonomy" id="1280523"/>
    <lineage>
        <taxon>Eukaryota</taxon>
        <taxon>Fungi</taxon>
        <taxon>Dikarya</taxon>
        <taxon>Ascomycota</taxon>
        <taxon>Pezizomycotina</taxon>
        <taxon>Sordariomycetes</taxon>
        <taxon>Hypocreomycetidae</taxon>
        <taxon>Hypocreales</taxon>
        <taxon>Stachybotryaceae</taxon>
        <taxon>Stachybotrys</taxon>
    </lineage>
</organism>
<gene>
    <name evidence="2" type="ORF">S7711_05375</name>
</gene>